<comment type="caution">
    <text evidence="2">The sequence shown here is derived from an EMBL/GenBank/DDBJ whole genome shotgun (WGS) entry which is preliminary data.</text>
</comment>
<name>A0A0R3LHR3_9BRAD</name>
<keyword evidence="3" id="KW-1185">Reference proteome</keyword>
<dbReference type="AlphaFoldDB" id="A0A0R3LHR3"/>
<sequence>MQDIQKRIDEIEIQAAESALIADLATDHEARIYNGRLARELREFATDLRRQAQTTGNVRPPFAGNVGPSSDGRTR</sequence>
<evidence type="ECO:0000256" key="1">
    <source>
        <dbReference type="SAM" id="MobiDB-lite"/>
    </source>
</evidence>
<dbReference type="EMBL" id="LLXZ01000102">
    <property type="protein sequence ID" value="KRR07300.1"/>
    <property type="molecule type" value="Genomic_DNA"/>
</dbReference>
<gene>
    <name evidence="2" type="ORF">CQ12_00440</name>
</gene>
<feature type="region of interest" description="Disordered" evidence="1">
    <location>
        <begin position="51"/>
        <end position="75"/>
    </location>
</feature>
<protein>
    <submittedName>
        <fullName evidence="2">Uncharacterized protein</fullName>
    </submittedName>
</protein>
<evidence type="ECO:0000313" key="2">
    <source>
        <dbReference type="EMBL" id="KRR07300.1"/>
    </source>
</evidence>
<proteinExistence type="predicted"/>
<evidence type="ECO:0000313" key="3">
    <source>
        <dbReference type="Proteomes" id="UP000050863"/>
    </source>
</evidence>
<accession>A0A0R3LHR3</accession>
<organism evidence="2 3">
    <name type="scientific">Bradyrhizobium jicamae</name>
    <dbReference type="NCBI Taxonomy" id="280332"/>
    <lineage>
        <taxon>Bacteria</taxon>
        <taxon>Pseudomonadati</taxon>
        <taxon>Pseudomonadota</taxon>
        <taxon>Alphaproteobacteria</taxon>
        <taxon>Hyphomicrobiales</taxon>
        <taxon>Nitrobacteraceae</taxon>
        <taxon>Bradyrhizobium</taxon>
    </lineage>
</organism>
<dbReference type="Proteomes" id="UP000050863">
    <property type="component" value="Unassembled WGS sequence"/>
</dbReference>
<reference evidence="2 3" key="1">
    <citation type="submission" date="2014-03" db="EMBL/GenBank/DDBJ databases">
        <title>Bradyrhizobium valentinum sp. nov., isolated from effective nodules of Lupinus mariae-josephae, a lupine endemic of basic-lime soils in Eastern Spain.</title>
        <authorList>
            <person name="Duran D."/>
            <person name="Rey L."/>
            <person name="Navarro A."/>
            <person name="Busquets A."/>
            <person name="Imperial J."/>
            <person name="Ruiz-Argueso T."/>
        </authorList>
    </citation>
    <scope>NUCLEOTIDE SEQUENCE [LARGE SCALE GENOMIC DNA]</scope>
    <source>
        <strain evidence="2 3">PAC68</strain>
    </source>
</reference>